<dbReference type="Gene3D" id="3.20.20.80">
    <property type="entry name" value="Glycosidases"/>
    <property type="match status" value="1"/>
</dbReference>
<dbReference type="InterPro" id="IPR017853">
    <property type="entry name" value="GH"/>
</dbReference>
<dbReference type="SUPFAM" id="SSF51445">
    <property type="entry name" value="(Trans)glycosidases"/>
    <property type="match status" value="1"/>
</dbReference>
<gene>
    <name evidence="1" type="ORF">BB561_001334</name>
</gene>
<dbReference type="InterPro" id="IPR052066">
    <property type="entry name" value="Glycosphingolipid_Hydrolases"/>
</dbReference>
<dbReference type="PANTHER" id="PTHR31308">
    <property type="match status" value="1"/>
</dbReference>
<name>A0A2T9YV45_9FUNG</name>
<proteinExistence type="predicted"/>
<dbReference type="AlphaFoldDB" id="A0A2T9YV45"/>
<dbReference type="PANTHER" id="PTHR31308:SF5">
    <property type="entry name" value="ERGOSTERYL-BETA-GLUCOSIDASE"/>
    <property type="match status" value="1"/>
</dbReference>
<accession>A0A2T9YV45</accession>
<organism evidence="1 2">
    <name type="scientific">Smittium simulii</name>
    <dbReference type="NCBI Taxonomy" id="133385"/>
    <lineage>
        <taxon>Eukaryota</taxon>
        <taxon>Fungi</taxon>
        <taxon>Fungi incertae sedis</taxon>
        <taxon>Zoopagomycota</taxon>
        <taxon>Kickxellomycotina</taxon>
        <taxon>Harpellomycetes</taxon>
        <taxon>Harpellales</taxon>
        <taxon>Legeriomycetaceae</taxon>
        <taxon>Smittium</taxon>
    </lineage>
</organism>
<reference evidence="1 2" key="1">
    <citation type="journal article" date="2018" name="MBio">
        <title>Comparative Genomics Reveals the Core Gene Toolbox for the Fungus-Insect Symbiosis.</title>
        <authorList>
            <person name="Wang Y."/>
            <person name="Stata M."/>
            <person name="Wang W."/>
            <person name="Stajich J.E."/>
            <person name="White M.M."/>
            <person name="Moncalvo J.M."/>
        </authorList>
    </citation>
    <scope>NUCLEOTIDE SEQUENCE [LARGE SCALE GENOMIC DNA]</scope>
    <source>
        <strain evidence="1 2">SWE-8-4</strain>
    </source>
</reference>
<evidence type="ECO:0000313" key="2">
    <source>
        <dbReference type="Proteomes" id="UP000245383"/>
    </source>
</evidence>
<dbReference type="Proteomes" id="UP000245383">
    <property type="component" value="Unassembled WGS sequence"/>
</dbReference>
<comment type="caution">
    <text evidence="1">The sequence shown here is derived from an EMBL/GenBank/DDBJ whole genome shotgun (WGS) entry which is preliminary data.</text>
</comment>
<keyword evidence="2" id="KW-1185">Reference proteome</keyword>
<dbReference type="STRING" id="133385.A0A2T9YV45"/>
<dbReference type="OrthoDB" id="9971853at2759"/>
<evidence type="ECO:0000313" key="1">
    <source>
        <dbReference type="EMBL" id="PVU96208.1"/>
    </source>
</evidence>
<evidence type="ECO:0008006" key="3">
    <source>
        <dbReference type="Google" id="ProtNLM"/>
    </source>
</evidence>
<dbReference type="GO" id="GO:0050295">
    <property type="term" value="F:steryl-beta-glucosidase activity"/>
    <property type="evidence" value="ECO:0007669"/>
    <property type="project" value="TreeGrafter"/>
</dbReference>
<dbReference type="EMBL" id="MBFR01000038">
    <property type="protein sequence ID" value="PVU96208.1"/>
    <property type="molecule type" value="Genomic_DNA"/>
</dbReference>
<dbReference type="GO" id="GO:1904462">
    <property type="term" value="P:ergosteryl 3-beta-D-glucoside catabolic process"/>
    <property type="evidence" value="ECO:0007669"/>
    <property type="project" value="TreeGrafter"/>
</dbReference>
<sequence>MVYAPHWYDLYALFKKKFNYLYSFNVLELQNSINIFKNTHFGLKGLIKNYSNQLKLIRKRGHDCIGLTPTVIGECGIPMDLNNKQAYLDGDYSQQINMMNSMLTSFEKTLTMNFTLWNYNPYNTNFYGDFWNGEDFSIASQNIFSNNKHSCAKEDTKKTENGTSDSNLNSAEIKIINSASNSSLAKNIPFLDEHLKADTISLLNPTEKELDLSKIGRVLNAIVRPYIARINGKISKTLKV</sequence>
<protein>
    <recommendedName>
        <fullName evidence="3">Glycoside hydrolase family 5 domain-containing protein</fullName>
    </recommendedName>
</protein>